<dbReference type="SUPFAM" id="SSF143456">
    <property type="entry name" value="VC0467-like"/>
    <property type="match status" value="1"/>
</dbReference>
<proteinExistence type="predicted"/>
<dbReference type="GO" id="GO:0005829">
    <property type="term" value="C:cytosol"/>
    <property type="evidence" value="ECO:0007669"/>
    <property type="project" value="TreeGrafter"/>
</dbReference>
<reference evidence="1" key="1">
    <citation type="submission" date="2018-05" db="EMBL/GenBank/DDBJ databases">
        <authorList>
            <person name="Lanie J.A."/>
            <person name="Ng W.-L."/>
            <person name="Kazmierczak K.M."/>
            <person name="Andrzejewski T.M."/>
            <person name="Davidsen T.M."/>
            <person name="Wayne K.J."/>
            <person name="Tettelin H."/>
            <person name="Glass J.I."/>
            <person name="Rusch D."/>
            <person name="Podicherti R."/>
            <person name="Tsui H.-C.T."/>
            <person name="Winkler M.E."/>
        </authorList>
    </citation>
    <scope>NUCLEOTIDE SEQUENCE</scope>
</reference>
<dbReference type="EMBL" id="UINC01003953">
    <property type="protein sequence ID" value="SVA10618.1"/>
    <property type="molecule type" value="Genomic_DNA"/>
</dbReference>
<dbReference type="Gene3D" id="3.30.70.1300">
    <property type="entry name" value="VC0467-like domains"/>
    <property type="match status" value="1"/>
</dbReference>
<name>A0A381T4V8_9ZZZZ</name>
<dbReference type="PANTHER" id="PTHR30327">
    <property type="entry name" value="UNCHARACTERIZED PROTEIN YQGE"/>
    <property type="match status" value="1"/>
</dbReference>
<dbReference type="InterPro" id="IPR003774">
    <property type="entry name" value="AlgH-like"/>
</dbReference>
<dbReference type="Pfam" id="PF02622">
    <property type="entry name" value="DUF179"/>
    <property type="match status" value="1"/>
</dbReference>
<sequence>MRFLFLFLFLFFSFQQNTWGENILTDFLIAKPSIPDPRFKETVIIMLYHNQETGAAGLVVNKPIETMLISELFKSGNITPPEKMIEKEITLYWGGPVEPEHIFFIHSSDYKSNNFISSNRDFTVTQEPEILFDIVKNKGPKEYIILSGIAAWEPGQLDSEMMQNNWDRKLNNYTSLFDNGKEMWSRLINSRDI</sequence>
<protein>
    <submittedName>
        <fullName evidence="1">Uncharacterized protein</fullName>
    </submittedName>
</protein>
<dbReference type="AlphaFoldDB" id="A0A381T4V8"/>
<gene>
    <name evidence="1" type="ORF">METZ01_LOCUS63472</name>
</gene>
<dbReference type="Gene3D" id="3.40.1740.10">
    <property type="entry name" value="VC0467-like"/>
    <property type="match status" value="1"/>
</dbReference>
<evidence type="ECO:0000313" key="1">
    <source>
        <dbReference type="EMBL" id="SVA10618.1"/>
    </source>
</evidence>
<organism evidence="1">
    <name type="scientific">marine metagenome</name>
    <dbReference type="NCBI Taxonomy" id="408172"/>
    <lineage>
        <taxon>unclassified sequences</taxon>
        <taxon>metagenomes</taxon>
        <taxon>ecological metagenomes</taxon>
    </lineage>
</organism>
<accession>A0A381T4V8</accession>
<dbReference type="PANTHER" id="PTHR30327:SF1">
    <property type="entry name" value="UPF0301 PROTEIN YQGE"/>
    <property type="match status" value="1"/>
</dbReference>